<dbReference type="InterPro" id="IPR019748">
    <property type="entry name" value="FERM_central"/>
</dbReference>
<dbReference type="SMART" id="SM00295">
    <property type="entry name" value="B41"/>
    <property type="match status" value="1"/>
</dbReference>
<dbReference type="CDD" id="cd17172">
    <property type="entry name" value="FERM_F0_TLN2"/>
    <property type="match status" value="1"/>
</dbReference>
<evidence type="ECO:0000259" key="11">
    <source>
        <dbReference type="PROSITE" id="PS50057"/>
    </source>
</evidence>
<dbReference type="InterPro" id="IPR018979">
    <property type="entry name" value="FERM_N"/>
</dbReference>
<dbReference type="InterPro" id="IPR035964">
    <property type="entry name" value="I/LWEQ_dom_sf"/>
</dbReference>
<dbReference type="FunFam" id="1.20.1420.10:FF:000006">
    <property type="entry name" value="Talin 2"/>
    <property type="match status" value="1"/>
</dbReference>
<dbReference type="GO" id="GO:0001726">
    <property type="term" value="C:ruffle"/>
    <property type="evidence" value="ECO:0007669"/>
    <property type="project" value="InterPro"/>
</dbReference>
<dbReference type="PROSITE" id="PS50057">
    <property type="entry name" value="FERM_3"/>
    <property type="match status" value="1"/>
</dbReference>
<dbReference type="InterPro" id="IPR015224">
    <property type="entry name" value="Talin_cent"/>
</dbReference>
<keyword evidence="5" id="KW-0963">Cytoplasm</keyword>
<dbReference type="Pfam" id="PF21692">
    <property type="entry name" value="Talin_R4"/>
    <property type="match status" value="1"/>
</dbReference>
<dbReference type="FunFam" id="1.20.120.230:FF:000002">
    <property type="entry name" value="Talin 2"/>
    <property type="match status" value="1"/>
</dbReference>
<dbReference type="Gene3D" id="1.20.120.230">
    <property type="entry name" value="Alpha-catenin/vinculin-like"/>
    <property type="match status" value="5"/>
</dbReference>
<dbReference type="Ensembl" id="ENSMNET00000035526.1">
    <property type="protein sequence ID" value="ENSMNEP00000011343.1"/>
    <property type="gene ID" value="ENSMNEG00000028802.1"/>
</dbReference>
<dbReference type="Pfam" id="PF09379">
    <property type="entry name" value="FERM_N"/>
    <property type="match status" value="1"/>
</dbReference>
<dbReference type="FunFam" id="1.20.120.230:FF:000004">
    <property type="entry name" value="Talin 2"/>
    <property type="match status" value="1"/>
</dbReference>
<keyword evidence="10" id="KW-0175">Coiled coil</keyword>
<keyword evidence="9" id="KW-0206">Cytoskeleton</keyword>
<dbReference type="InterPro" id="IPR019749">
    <property type="entry name" value="Band_41_domain"/>
</dbReference>
<dbReference type="GeneTree" id="ENSGT00940000154699"/>
<dbReference type="GO" id="GO:0005856">
    <property type="term" value="C:cytoskeleton"/>
    <property type="evidence" value="ECO:0007669"/>
    <property type="project" value="UniProtKB-SubCell"/>
</dbReference>
<dbReference type="InterPro" id="IPR054060">
    <property type="entry name" value="TLN1-like_RS"/>
</dbReference>
<evidence type="ECO:0000313" key="13">
    <source>
        <dbReference type="Ensembl" id="ENSMNEP00000011343.1"/>
    </source>
</evidence>
<reference evidence="13" key="1">
    <citation type="submission" date="2025-08" db="UniProtKB">
        <authorList>
            <consortium name="Ensembl"/>
        </authorList>
    </citation>
    <scope>IDENTIFICATION</scope>
</reference>
<dbReference type="FunFam" id="1.20.1420.10:FF:000001">
    <property type="entry name" value="Talin 2"/>
    <property type="match status" value="1"/>
</dbReference>
<dbReference type="GO" id="GO:0098609">
    <property type="term" value="P:cell-cell adhesion"/>
    <property type="evidence" value="ECO:0007669"/>
    <property type="project" value="TreeGrafter"/>
</dbReference>
<dbReference type="PROSITE" id="PS00661">
    <property type="entry name" value="FERM_2"/>
    <property type="match status" value="1"/>
</dbReference>
<dbReference type="PANTHER" id="PTHR19981">
    <property type="entry name" value="TALIN"/>
    <property type="match status" value="1"/>
</dbReference>
<dbReference type="FunFam" id="3.10.20.90:FF:000028">
    <property type="entry name" value="Talin 2"/>
    <property type="match status" value="1"/>
</dbReference>
<dbReference type="PANTHER" id="PTHR19981:SF34">
    <property type="entry name" value="TALIN-2"/>
    <property type="match status" value="1"/>
</dbReference>
<evidence type="ECO:0000313" key="14">
    <source>
        <dbReference type="Proteomes" id="UP000233120"/>
    </source>
</evidence>
<dbReference type="InterPro" id="IPR015009">
    <property type="entry name" value="Vinculin-bd_dom"/>
</dbReference>
<keyword evidence="14" id="KW-1185">Reference proteome</keyword>
<accession>A0A2K6BIY2</accession>
<evidence type="ECO:0000256" key="6">
    <source>
        <dbReference type="ARBA" id="ARBA00022553"/>
    </source>
</evidence>
<dbReference type="SMART" id="SM01244">
    <property type="entry name" value="IRS"/>
    <property type="match status" value="1"/>
</dbReference>
<dbReference type="Gene3D" id="1.20.1410.10">
    <property type="entry name" value="I/LWEQ domain"/>
    <property type="match status" value="1"/>
</dbReference>
<keyword evidence="6" id="KW-0597">Phosphoprotein</keyword>
<evidence type="ECO:0000256" key="9">
    <source>
        <dbReference type="ARBA" id="ARBA00023212"/>
    </source>
</evidence>
<evidence type="ECO:0000256" key="7">
    <source>
        <dbReference type="ARBA" id="ARBA00022949"/>
    </source>
</evidence>
<dbReference type="InterPro" id="IPR019747">
    <property type="entry name" value="FERM_CS"/>
</dbReference>
<dbReference type="InterPro" id="IPR037438">
    <property type="entry name" value="Talin1/2-RS"/>
</dbReference>
<dbReference type="FunFam" id="1.20.1420.10:FF:000004">
    <property type="entry name" value="Talin 2"/>
    <property type="match status" value="1"/>
</dbReference>
<dbReference type="InterPro" id="IPR049108">
    <property type="entry name" value="Talin_R4"/>
</dbReference>
<dbReference type="FunFam" id="1.20.1420.10:FF:000005">
    <property type="entry name" value="Talin 2"/>
    <property type="match status" value="1"/>
</dbReference>
<gene>
    <name evidence="13" type="primary">TLN2</name>
</gene>
<dbReference type="Gene3D" id="1.20.80.10">
    <property type="match status" value="1"/>
</dbReference>
<dbReference type="GO" id="GO:0005737">
    <property type="term" value="C:cytoplasm"/>
    <property type="evidence" value="ECO:0007669"/>
    <property type="project" value="TreeGrafter"/>
</dbReference>
<dbReference type="Pfam" id="PF09141">
    <property type="entry name" value="Talin_middle"/>
    <property type="match status" value="1"/>
</dbReference>
<dbReference type="Pfam" id="PF21896">
    <property type="entry name" value="Talin_IBS2B"/>
    <property type="match status" value="3"/>
</dbReference>
<keyword evidence="4" id="KW-1003">Cell membrane</keyword>
<dbReference type="Gene3D" id="1.20.1420.10">
    <property type="entry name" value="Talin, central domain"/>
    <property type="match status" value="7"/>
</dbReference>
<dbReference type="InterPro" id="IPR029071">
    <property type="entry name" value="Ubiquitin-like_domsf"/>
</dbReference>
<dbReference type="SMART" id="SM00307">
    <property type="entry name" value="ILWEQ"/>
    <property type="match status" value="1"/>
</dbReference>
<reference evidence="13" key="2">
    <citation type="submission" date="2025-09" db="UniProtKB">
        <authorList>
            <consortium name="Ensembl"/>
        </authorList>
    </citation>
    <scope>IDENTIFICATION</scope>
</reference>
<dbReference type="GO" id="GO:0005925">
    <property type="term" value="C:focal adhesion"/>
    <property type="evidence" value="ECO:0007669"/>
    <property type="project" value="UniProtKB-SubCell"/>
</dbReference>
<dbReference type="SUPFAM" id="SSF50729">
    <property type="entry name" value="PH domain-like"/>
    <property type="match status" value="1"/>
</dbReference>
<dbReference type="FunFam" id="1.20.80.10:FF:000007">
    <property type="entry name" value="Talin 2"/>
    <property type="match status" value="1"/>
</dbReference>
<dbReference type="InterPro" id="IPR057346">
    <property type="entry name" value="Talin1/2_VBS2"/>
</dbReference>
<evidence type="ECO:0000256" key="1">
    <source>
        <dbReference type="ARBA" id="ARBA00004245"/>
    </source>
</evidence>
<dbReference type="InterPro" id="IPR036476">
    <property type="entry name" value="Talin_cent_sf"/>
</dbReference>
<sequence>MVALSLKICVRHCNVVKTMQFEPSTAVYDACRVIRERVPEAQTGQASDYGLFLSDEDPRKGIWLEAGRTLDYYMLRNGDILEYKKKQRPQKIRMLDGSVKTVMVDDSKTVGELLVTICSRIGITNYEEYSLIQETVDEKKEEGTGTLKKDRTLLRDERKMEKLKAKLHTDDDLNWLDHSRTFREQGVDENETLLLRRKFFYSDQNVDSRDPVQLNLLYVQARDDILNGSHPVSFEKACEFGGFQAQIQFGPHVEHKHKPGFLDLKEFLPKEYIKQRGAEKRIFQEHKNCGEMSEIEAKVKYVKLARSLRTYGVSFFLVKEKMKGKNKLVPRLLGITKDSVMRVDEKTKEVLQEWPLTTVKRWAASPKSFTLDFGEYQESYYSVQTTEGEQISQLIAGYIDIILKKKQSKDRFGLEGDEESTMLEESVSPKKSTILQQQFNRTGKAEHGSVALPAVMRSGSSGPETFNVGSMPSPQQQVMVGQMHRGHMPPLTSAQQALMGTINTSMHAVQQAQDDLSELDSLPPLGQDMASRVWVQNKVDESKHEIHSQVDAITAGTASVVNLTAGDPADTDYTAVGCAITTISSNLTEMSKGVKLLAALMDDEVGSGEDLLRAARTLAGAVSDLLKAVQPTSGEPRQTVLTAAGSIGQASGDLLRQIGENETDERFQDVLMSLAKAVANAAAMLVLKAKNVAQVAEDTVLQNRVIAAATQCALSTSQLVACAKVVSPTISSPVCQEQLIEAGKLVDRSVENCVRACQAATTDSELLKQVSAAASVVSQALHDLLQHVRQFASRGEPIGRYDQATDTIMCVTESIFSSMGDAGEMVRQARVLAQATSDLVNAMRSDAEAEIDMENSKKLLAAAKLLADSTARMVEAAKGAAANPENEDQQQRLREAAEGLRVATNAAAQNAIKKKIVNRLEVAAKQAAAAATQTIAASQNAAVSNKNPAAQQQLVQSCKAVADHIPQLVQGVRGSQAQTEDLSAQLALIISSQNFLQPGSKMVSSAKAAVPTVSDQAAAMQLSQCAKNLATSLAELRTASQKAHEACGPMEIDSALNTVQTLKNELQDAKMAAVESQLKPLPGETLEKCAQDLGSTSKAVGSSMAQLLTCAAQGNEHYTGVAARETAQALKTLAQAARGVAASTTDPAAAHAMLDSARDVMEGSAMLIQEAKQALIAPGDAESQQRLAQVAKAVSHSLNNCVNCLPGQKDVDVALKSIGESSKKLLVDSLPPSTKPFQEAQSELNQAAADLNQSAGEVVHATRGQSGELAAASGKFSDDFDEFLDAGIEMAGQAQTKEDQIQVIGNLKNISMASSKLLLAAKSLSVDPGAPNAKNLLAAAARAVTESINQLITLCTQQAPGQKECDNALRELETVKGMLDNPNEPVSDLSYFDCIESVMENSKVLGESMAGISQNAKTGDLPAFGECVGIASKALCGLTEAAAQAAYLVGISDPNSQAGHQGLVDPIQFARANQAIQMACQNLVDPGSSPSQVLSAATIVAKHTSALCNACRIASSKTANPVAKRHFVQSAKEVANSTANLVKTIKALDGDFSEDNRSKCHMATAPLIEAVENLTAFASNPEFVSIPAQISSEGSQAQEPILVSAKTMLESSSYLIRTARSLAINPKDPPTWSVLAGHSHTVSDSIKSLITSIRDKAPGQRECDYSIDGINRCIRDIEQASLAAVSQSLATRDDISVEALQEQLTSVVQEIGHLIDPIATAARGEAAQLGHKVTQLASYFEPLILAAVGVASKILDHQQQMTVLDQTKTLAESALQMLYAAKEGGGNPKAQHTHDAITEAAQLMKEAVDDIMVTLNEAASEVGLVGGMVDAIAEAMSKLDEGTPPEPKGTFVDYQTTVVKYSKAIAVTAQEMMTKSVTNPEELGGLASQMTSDYGHLAFQGQMAAATAEPEEIGFQIRTRVQDLGHGCIFLVQKAGALQVCPTDSYTKRELIECARAVTEKVSLVLSALQAGNKGTQACITAATAVSGIIADLDTTIMFATAGTLNAENSETFADHRENILKTAKALVEDTKLLVSGAASTPDKLAQAAQSSAATITQLAEVVKLGAASLGSDDPETQVVLINAIKDVAKALSDLISATKGAASKPADDPSMYQLKGAAKVMVTNVTSLLKTVKAVEDEATRGTRALEATIECIKQELTLFQSKDVPEKTSSPEESIRMTKGITMATTKAVAAGNSCRQEDVIATANLSRKAVSDMLTACKQASFHPDVSDEVRTRALRFGTECTLGYLDLLEHVLVVRKPVSPQLPCYQESLSFGLILGTEWVDPEDPTVIAETELLGAAASIEAAAKKLEQLKPRAKPKQADETLDFEEQILEAAKSIAAATSALVKSASAAQRELVAQGKVGSIPANAADDGQWSQGLISAARMVAAATSSLCEAANASVQGHASEEKLISSAKQVAASTAQLLVACKVKADQDSEAMRRLQAAGNAVKRASDNLVRAAQKAAFGKADDDDVVVKTKFVGGIAQIIAAQEEMLKKERELEEARKKLAQIRQQQYKFLPTELREDEG</sequence>
<dbReference type="SUPFAM" id="SSF109880">
    <property type="entry name" value="A middle domain of Talin 1"/>
    <property type="match status" value="1"/>
</dbReference>
<organism evidence="13 14">
    <name type="scientific">Macaca nemestrina</name>
    <name type="common">Pig-tailed macaque</name>
    <dbReference type="NCBI Taxonomy" id="9545"/>
    <lineage>
        <taxon>Eukaryota</taxon>
        <taxon>Metazoa</taxon>
        <taxon>Chordata</taxon>
        <taxon>Craniata</taxon>
        <taxon>Vertebrata</taxon>
        <taxon>Euteleostomi</taxon>
        <taxon>Mammalia</taxon>
        <taxon>Eutheria</taxon>
        <taxon>Euarchontoglires</taxon>
        <taxon>Primates</taxon>
        <taxon>Haplorrhini</taxon>
        <taxon>Catarrhini</taxon>
        <taxon>Cercopithecidae</taxon>
        <taxon>Cercopithecinae</taxon>
        <taxon>Macaca</taxon>
    </lineage>
</organism>
<dbReference type="Proteomes" id="UP000233120">
    <property type="component" value="Unassembled WGS sequence"/>
</dbReference>
<dbReference type="PROSITE" id="PS50945">
    <property type="entry name" value="I_LWEQ"/>
    <property type="match status" value="1"/>
</dbReference>
<dbReference type="InterPro" id="IPR011993">
    <property type="entry name" value="PH-like_dom_sf"/>
</dbReference>
<dbReference type="FunFam" id="3.10.20.90:FF:000066">
    <property type="entry name" value="Talin 1"/>
    <property type="match status" value="1"/>
</dbReference>
<dbReference type="Pfam" id="PF21865">
    <property type="entry name" value="TLN1-like_RS"/>
    <property type="match status" value="3"/>
</dbReference>
<dbReference type="Pfam" id="PF25177">
    <property type="entry name" value="Talin_VBS2"/>
    <property type="match status" value="1"/>
</dbReference>
<dbReference type="InterPro" id="IPR032425">
    <property type="entry name" value="FERM_f0"/>
</dbReference>
<dbReference type="GO" id="GO:0051015">
    <property type="term" value="F:actin filament binding"/>
    <property type="evidence" value="ECO:0007669"/>
    <property type="project" value="InterPro"/>
</dbReference>
<dbReference type="GO" id="GO:0005886">
    <property type="term" value="C:plasma membrane"/>
    <property type="evidence" value="ECO:0007669"/>
    <property type="project" value="UniProtKB-SubCell"/>
</dbReference>
<dbReference type="Gene3D" id="2.30.29.30">
    <property type="entry name" value="Pleckstrin-homology domain (PH domain)/Phosphotyrosine-binding domain (PTB)"/>
    <property type="match status" value="1"/>
</dbReference>
<dbReference type="FunFam" id="1.20.1420.10:FF:000007">
    <property type="entry name" value="Talin 2"/>
    <property type="match status" value="1"/>
</dbReference>
<evidence type="ECO:0000256" key="4">
    <source>
        <dbReference type="ARBA" id="ARBA00022475"/>
    </source>
</evidence>
<dbReference type="FunFam" id="1.20.1410.10:FF:000001">
    <property type="entry name" value="Talin 2"/>
    <property type="match status" value="1"/>
</dbReference>
<evidence type="ECO:0000256" key="2">
    <source>
        <dbReference type="ARBA" id="ARBA00004246"/>
    </source>
</evidence>
<evidence type="ECO:0000256" key="8">
    <source>
        <dbReference type="ARBA" id="ARBA00023136"/>
    </source>
</evidence>
<dbReference type="InterPro" id="IPR036723">
    <property type="entry name" value="Alpha-catenin/vinculin-like_sf"/>
</dbReference>
<dbReference type="CDD" id="cd10569">
    <property type="entry name" value="FERM_C_Talin"/>
    <property type="match status" value="1"/>
</dbReference>
<dbReference type="Bgee" id="ENSMNEG00000028802">
    <property type="expression patterns" value="Expressed in adult mammalian kidney and 12 other cell types or tissues"/>
</dbReference>
<feature type="coiled-coil region" evidence="10">
    <location>
        <begin position="2488"/>
        <end position="2515"/>
    </location>
</feature>
<feature type="domain" description="I/LWEQ" evidence="12">
    <location>
        <begin position="2281"/>
        <end position="2520"/>
    </location>
</feature>
<dbReference type="CDD" id="cd17174">
    <property type="entry name" value="FERM_F1_TLN2"/>
    <property type="match status" value="1"/>
</dbReference>
<evidence type="ECO:0000256" key="10">
    <source>
        <dbReference type="SAM" id="Coils"/>
    </source>
</evidence>
<dbReference type="FunFam" id="1.20.120.230:FF:000003">
    <property type="entry name" value="Talin 2"/>
    <property type="match status" value="1"/>
</dbReference>
<dbReference type="InterPro" id="IPR002558">
    <property type="entry name" value="ILWEQ_dom"/>
</dbReference>
<dbReference type="SUPFAM" id="SSF47031">
    <property type="entry name" value="Second domain of FERM"/>
    <property type="match status" value="1"/>
</dbReference>
<evidence type="ECO:0000259" key="12">
    <source>
        <dbReference type="PROSITE" id="PS50945"/>
    </source>
</evidence>
<evidence type="ECO:0000256" key="5">
    <source>
        <dbReference type="ARBA" id="ARBA00022490"/>
    </source>
</evidence>
<name>A0A2K6BIY2_MACNE</name>
<keyword evidence="7" id="KW-0965">Cell junction</keyword>
<dbReference type="GO" id="GO:0005178">
    <property type="term" value="F:integrin binding"/>
    <property type="evidence" value="ECO:0007669"/>
    <property type="project" value="TreeGrafter"/>
</dbReference>
<dbReference type="CDD" id="cd14473">
    <property type="entry name" value="FERM_B-lobe"/>
    <property type="match status" value="1"/>
</dbReference>
<dbReference type="FunFam" id="1.20.120.230:FF:000005">
    <property type="entry name" value="Talin 1"/>
    <property type="match status" value="1"/>
</dbReference>
<dbReference type="InterPro" id="IPR014352">
    <property type="entry name" value="FERM/acyl-CoA-bd_prot_sf"/>
</dbReference>
<dbReference type="FunFam" id="2.30.29.30:FF:000028">
    <property type="entry name" value="Talin 2"/>
    <property type="match status" value="1"/>
</dbReference>
<dbReference type="SUPFAM" id="SSF109885">
    <property type="entry name" value="I/LWEQ domain"/>
    <property type="match status" value="5"/>
</dbReference>
<dbReference type="InterPro" id="IPR002404">
    <property type="entry name" value="IRS_PTB"/>
</dbReference>
<dbReference type="Pfam" id="PF08913">
    <property type="entry name" value="VBS"/>
    <property type="match status" value="1"/>
</dbReference>
<dbReference type="Pfam" id="PF01608">
    <property type="entry name" value="I_LWEQ"/>
    <property type="match status" value="2"/>
</dbReference>
<dbReference type="CDD" id="cd12150">
    <property type="entry name" value="talin-RS"/>
    <property type="match status" value="1"/>
</dbReference>
<proteinExistence type="predicted"/>
<keyword evidence="8" id="KW-0472">Membrane</keyword>
<feature type="domain" description="FERM" evidence="11">
    <location>
        <begin position="88"/>
        <end position="406"/>
    </location>
</feature>
<dbReference type="GO" id="GO:0030036">
    <property type="term" value="P:actin cytoskeleton organization"/>
    <property type="evidence" value="ECO:0007669"/>
    <property type="project" value="TreeGrafter"/>
</dbReference>
<evidence type="ECO:0000256" key="3">
    <source>
        <dbReference type="ARBA" id="ARBA00004413"/>
    </source>
</evidence>
<dbReference type="Pfam" id="PF16511">
    <property type="entry name" value="FERM_f0"/>
    <property type="match status" value="1"/>
</dbReference>
<dbReference type="GO" id="GO:0005200">
    <property type="term" value="F:structural constituent of cytoskeleton"/>
    <property type="evidence" value="ECO:0007669"/>
    <property type="project" value="InterPro"/>
</dbReference>
<dbReference type="InterPro" id="IPR054082">
    <property type="entry name" value="Talin_IBS2B"/>
</dbReference>
<feature type="coiled-coil region" evidence="10">
    <location>
        <begin position="1052"/>
        <end position="1079"/>
    </location>
</feature>
<dbReference type="SUPFAM" id="SSF54236">
    <property type="entry name" value="Ubiquitin-like"/>
    <property type="match status" value="1"/>
</dbReference>
<dbReference type="Gene3D" id="3.10.20.90">
    <property type="entry name" value="Phosphatidylinositol 3-kinase Catalytic Subunit, Chain A, domain 1"/>
    <property type="match status" value="3"/>
</dbReference>
<dbReference type="GO" id="GO:0007043">
    <property type="term" value="P:cell-cell junction assembly"/>
    <property type="evidence" value="ECO:0007669"/>
    <property type="project" value="UniProtKB-ARBA"/>
</dbReference>
<dbReference type="FunFam" id="1.20.1420.10:FF:000002">
    <property type="entry name" value="Talin 2"/>
    <property type="match status" value="1"/>
</dbReference>
<dbReference type="SUPFAM" id="SSF47220">
    <property type="entry name" value="alpha-catenin/vinculin-like"/>
    <property type="match status" value="5"/>
</dbReference>
<dbReference type="InterPro" id="IPR035963">
    <property type="entry name" value="FERM_2"/>
</dbReference>
<protein>
    <submittedName>
        <fullName evidence="13">Talin 2</fullName>
    </submittedName>
</protein>
<dbReference type="FunFam" id="1.20.120.230:FF:000009">
    <property type="entry name" value="Talin 2"/>
    <property type="match status" value="1"/>
</dbReference>
<dbReference type="InterPro" id="IPR000299">
    <property type="entry name" value="FERM_domain"/>
</dbReference>
<comment type="subcellular location">
    <subcellularLocation>
        <location evidence="2">Cell junction</location>
        <location evidence="2">Focal adhesion</location>
    </subcellularLocation>
    <subcellularLocation>
        <location evidence="3">Cell membrane</location>
        <topology evidence="3">Peripheral membrane protein</topology>
        <orientation evidence="3">Cytoplasmic side</orientation>
    </subcellularLocation>
    <subcellularLocation>
        <location evidence="1">Cytoplasm</location>
        <location evidence="1">Cytoskeleton</location>
    </subcellularLocation>
</comment>
<dbReference type="Pfam" id="PF02174">
    <property type="entry name" value="IRS"/>
    <property type="match status" value="1"/>
</dbReference>